<dbReference type="SUPFAM" id="SSF53335">
    <property type="entry name" value="S-adenosyl-L-methionine-dependent methyltransferases"/>
    <property type="match status" value="1"/>
</dbReference>
<dbReference type="GeneID" id="97999715"/>
<dbReference type="NCBIfam" id="TIGR00478">
    <property type="entry name" value="tly"/>
    <property type="match status" value="1"/>
</dbReference>
<dbReference type="RefSeq" id="WP_007049279.1">
    <property type="nucleotide sequence ID" value="NZ_CABKNJ010000005.1"/>
</dbReference>
<dbReference type="Proteomes" id="UP000261212">
    <property type="component" value="Unassembled WGS sequence"/>
</dbReference>
<proteinExistence type="inferred from homology"/>
<evidence type="ECO:0000313" key="5">
    <source>
        <dbReference type="EMBL" id="RGD74345.1"/>
    </source>
</evidence>
<comment type="similarity">
    <text evidence="2">Belongs to the TlyA family.</text>
</comment>
<dbReference type="EMBL" id="QUSM01000003">
    <property type="protein sequence ID" value="RGD74345.1"/>
    <property type="molecule type" value="Genomic_DNA"/>
</dbReference>
<dbReference type="InterPro" id="IPR002877">
    <property type="entry name" value="RNA_MeTrfase_FtsJ_dom"/>
</dbReference>
<comment type="caution">
    <text evidence="5">The sequence shown here is derived from an EMBL/GenBank/DDBJ whole genome shotgun (WGS) entry which is preliminary data.</text>
</comment>
<dbReference type="PIRSF" id="PIRSF005578">
    <property type="entry name" value="TlyA"/>
    <property type="match status" value="1"/>
</dbReference>
<dbReference type="GO" id="GO:0003723">
    <property type="term" value="F:RNA binding"/>
    <property type="evidence" value="ECO:0007669"/>
    <property type="project" value="UniProtKB-KW"/>
</dbReference>
<dbReference type="GO" id="GO:0032259">
    <property type="term" value="P:methylation"/>
    <property type="evidence" value="ECO:0007669"/>
    <property type="project" value="UniProtKB-KW"/>
</dbReference>
<dbReference type="CDD" id="cd00165">
    <property type="entry name" value="S4"/>
    <property type="match status" value="1"/>
</dbReference>
<dbReference type="InterPro" id="IPR002942">
    <property type="entry name" value="S4_RNA-bd"/>
</dbReference>
<dbReference type="InterPro" id="IPR036986">
    <property type="entry name" value="S4_RNA-bd_sf"/>
</dbReference>
<evidence type="ECO:0000313" key="6">
    <source>
        <dbReference type="Proteomes" id="UP000261212"/>
    </source>
</evidence>
<dbReference type="Pfam" id="PF01728">
    <property type="entry name" value="FtsJ"/>
    <property type="match status" value="1"/>
</dbReference>
<feature type="domain" description="RNA-binding S4" evidence="4">
    <location>
        <begin position="5"/>
        <end position="67"/>
    </location>
</feature>
<keyword evidence="5" id="KW-0489">Methyltransferase</keyword>
<dbReference type="Gene3D" id="3.40.50.150">
    <property type="entry name" value="Vaccinia Virus protein VP39"/>
    <property type="match status" value="1"/>
</dbReference>
<dbReference type="PROSITE" id="PS50889">
    <property type="entry name" value="S4"/>
    <property type="match status" value="1"/>
</dbReference>
<evidence type="ECO:0000256" key="3">
    <source>
        <dbReference type="PROSITE-ProRule" id="PRU00182"/>
    </source>
</evidence>
<dbReference type="Pfam" id="PF01479">
    <property type="entry name" value="S4"/>
    <property type="match status" value="1"/>
</dbReference>
<accession>A0A3E3DZ21</accession>
<dbReference type="GO" id="GO:0008168">
    <property type="term" value="F:methyltransferase activity"/>
    <property type="evidence" value="ECO:0007669"/>
    <property type="project" value="UniProtKB-KW"/>
</dbReference>
<dbReference type="PANTHER" id="PTHR32319">
    <property type="entry name" value="BACTERIAL HEMOLYSIN-LIKE PROTEIN"/>
    <property type="match status" value="1"/>
</dbReference>
<evidence type="ECO:0000259" key="4">
    <source>
        <dbReference type="SMART" id="SM00363"/>
    </source>
</evidence>
<sequence length="267" mass="30027">MKSKERLDVLLFESGMAESREKAKRLIMAGVVFVNDQRVDKAGTKVDIYSNIIIKGNDNPFVSRGGFKLDKALKVFDADVTGKTCMDVGASSGGFTDCLLQNGAKKVYSIDVGYGQFAYKLRQDERVVCLEKTNFRNMEFEKVGEMIDTVVMDVSFISILKLADNLLNFLKDDGFYICLIKPQFEAGKDLVGNGIIKDKNIHKKVVKDVIYGLKDKGLYVEKLDYSPIKGPKGNREFIAYVTKNEDNMIDIEKTVEECVENAHKELK</sequence>
<dbReference type="Gene3D" id="3.10.290.10">
    <property type="entry name" value="RNA-binding S4 domain"/>
    <property type="match status" value="1"/>
</dbReference>
<dbReference type="SMART" id="SM00363">
    <property type="entry name" value="S4"/>
    <property type="match status" value="1"/>
</dbReference>
<dbReference type="SUPFAM" id="SSF55174">
    <property type="entry name" value="Alpha-L RNA-binding motif"/>
    <property type="match status" value="1"/>
</dbReference>
<dbReference type="AlphaFoldDB" id="A0A3E3DZ21"/>
<dbReference type="InterPro" id="IPR004538">
    <property type="entry name" value="Hemolysin_A/TlyA"/>
</dbReference>
<dbReference type="InterPro" id="IPR047048">
    <property type="entry name" value="TlyA"/>
</dbReference>
<dbReference type="PANTHER" id="PTHR32319:SF0">
    <property type="entry name" value="BACTERIAL HEMOLYSIN-LIKE PROTEIN"/>
    <property type="match status" value="1"/>
</dbReference>
<name>A0A3E3DZ21_9FIRM</name>
<gene>
    <name evidence="5" type="ORF">DW687_06150</name>
</gene>
<protein>
    <submittedName>
        <fullName evidence="5">TlyA family rRNA (Cytidine-2'-O)-methyltransferase</fullName>
    </submittedName>
</protein>
<evidence type="ECO:0000256" key="1">
    <source>
        <dbReference type="ARBA" id="ARBA00022884"/>
    </source>
</evidence>
<keyword evidence="1 3" id="KW-0694">RNA-binding</keyword>
<evidence type="ECO:0000256" key="2">
    <source>
        <dbReference type="ARBA" id="ARBA00029460"/>
    </source>
</evidence>
<organism evidence="5 6">
    <name type="scientific">Anaerofustis stercorihominis</name>
    <dbReference type="NCBI Taxonomy" id="214853"/>
    <lineage>
        <taxon>Bacteria</taxon>
        <taxon>Bacillati</taxon>
        <taxon>Bacillota</taxon>
        <taxon>Clostridia</taxon>
        <taxon>Eubacteriales</taxon>
        <taxon>Eubacteriaceae</taxon>
        <taxon>Anaerofustis</taxon>
    </lineage>
</organism>
<keyword evidence="5" id="KW-0808">Transferase</keyword>
<reference evidence="5 6" key="1">
    <citation type="submission" date="2018-08" db="EMBL/GenBank/DDBJ databases">
        <title>A genome reference for cultivated species of the human gut microbiota.</title>
        <authorList>
            <person name="Zou Y."/>
            <person name="Xue W."/>
            <person name="Luo G."/>
        </authorList>
    </citation>
    <scope>NUCLEOTIDE SEQUENCE [LARGE SCALE GENOMIC DNA]</scope>
    <source>
        <strain evidence="5 6">AM25-6</strain>
    </source>
</reference>
<dbReference type="InterPro" id="IPR029063">
    <property type="entry name" value="SAM-dependent_MTases_sf"/>
</dbReference>